<sequence length="860" mass="89537">MKFLSLVSSFIALAVVAGSSSGSPDGCVPRGEMSSGFQAKFYPYQLQDQFTMASLDYVSTGYTKNKLLHTIDSVEDINFSWKLWYNPYDGGIHKDYVYGYYTTITNFTMELTGYYHALEAGEYTFNLNKIDDSAAVFIGDGKAFDCCKDTPTVDPKDYSIFVYKVWQGEARSTSATVRLEADTYYPIRIVYTNAVSISELDFEVTTPDGSTSPVHSNTFIYQGKSDLCPVPVTTITTPWTGTFTSTSTLTPSNPDGTTTVEIFTPPQLTTVTTPWTGTFTSTSTITPSNSDGTTTVEIFTPPHLTTVTTPWTGTFTSTSTITPSNSDGTTTVEIFTPPHLTTVTTPWTGTFTSTSTITPSNSDGTTTVEIFTPPHITTVTTPGTGTATSTLTITPSNSDGTTTVEIFTPPHITTVTTPGTGTATSTLTITPSNSDGTTTVEIFTPPHLTTVTTPWTGISTSTSTITPSNSDGTTTVEVLTPLESSFHWANSSSVVKTSSSDYSSADISSFSSRTDESSTFVSTVVSSSPVVSSYVPVVSSSVPVVSSSAPVVSSSVPVTSSSSPVVSSSVPVTSSSVPVISSSVGISEIISTVSTVTIPSTTVITITSCSDHKCTDVPVTTGQTVVTITIDNTITSYTTYCPLSSDSADTDDINSSTTIVPAAVSSSDSEVSTVSQTTGGAPKSTPVGNNDIPGTTSSPVQTISSVTSHKPKSTVATFTSCDGSSCIENPLTAAETVVTISHGSTVITYTTYYVVGPTSVPDFAPVTDSETSPAAKSTAPVDASESSGVAGTSSLHSEIVTTSTPEQTGPAPTGESPSIILGPSSSSNAYPIPVPSTGGSNQLGMTISSLLISFLTFVTI</sequence>
<feature type="signal peptide" evidence="6">
    <location>
        <begin position="1"/>
        <end position="22"/>
    </location>
</feature>
<gene>
    <name evidence="8" type="primary">FLO5</name>
    <name evidence="8" type="ORF">CAAN4_F11254</name>
</gene>
<evidence type="ECO:0000313" key="9">
    <source>
        <dbReference type="Proteomes" id="UP001497600"/>
    </source>
</evidence>
<evidence type="ECO:0000256" key="3">
    <source>
        <dbReference type="ARBA" id="ARBA00022729"/>
    </source>
</evidence>
<name>A0ABP0EIC2_9ASCO</name>
<feature type="region of interest" description="Disordered" evidence="5">
    <location>
        <begin position="765"/>
        <end position="824"/>
    </location>
</feature>
<dbReference type="InterPro" id="IPR008440">
    <property type="entry name" value="Agglutinin-like_ALS_rpt"/>
</dbReference>
<dbReference type="InterPro" id="IPR011658">
    <property type="entry name" value="PA14_dom"/>
</dbReference>
<proteinExistence type="predicted"/>
<keyword evidence="2" id="KW-0964">Secreted</keyword>
<dbReference type="Proteomes" id="UP001497600">
    <property type="component" value="Chromosome F"/>
</dbReference>
<evidence type="ECO:0000256" key="1">
    <source>
        <dbReference type="ARBA" id="ARBA00004191"/>
    </source>
</evidence>
<keyword evidence="9" id="KW-1185">Reference proteome</keyword>
<feature type="compositionally biased region" description="Polar residues" evidence="5">
    <location>
        <begin position="784"/>
        <end position="807"/>
    </location>
</feature>
<evidence type="ECO:0000256" key="4">
    <source>
        <dbReference type="ARBA" id="ARBA00023180"/>
    </source>
</evidence>
<dbReference type="SMART" id="SM00758">
    <property type="entry name" value="PA14"/>
    <property type="match status" value="1"/>
</dbReference>
<feature type="domain" description="PA14" evidence="7">
    <location>
        <begin position="48"/>
        <end position="218"/>
    </location>
</feature>
<protein>
    <submittedName>
        <fullName evidence="8">Flocculation protein Flo5p</fullName>
    </submittedName>
</protein>
<feature type="region of interest" description="Disordered" evidence="5">
    <location>
        <begin position="664"/>
        <end position="709"/>
    </location>
</feature>
<keyword evidence="4" id="KW-0325">Glycoprotein</keyword>
<accession>A0ABP0EIC2</accession>
<evidence type="ECO:0000313" key="8">
    <source>
        <dbReference type="EMBL" id="CAK7913340.1"/>
    </source>
</evidence>
<dbReference type="Pfam" id="PF13928">
    <property type="entry name" value="Flocculin_t3"/>
    <property type="match status" value="1"/>
</dbReference>
<organism evidence="8 9">
    <name type="scientific">[Candida] anglica</name>
    <dbReference type="NCBI Taxonomy" id="148631"/>
    <lineage>
        <taxon>Eukaryota</taxon>
        <taxon>Fungi</taxon>
        <taxon>Dikarya</taxon>
        <taxon>Ascomycota</taxon>
        <taxon>Saccharomycotina</taxon>
        <taxon>Pichiomycetes</taxon>
        <taxon>Debaryomycetaceae</taxon>
        <taxon>Kurtzmaniella</taxon>
    </lineage>
</organism>
<dbReference type="InterPro" id="IPR037524">
    <property type="entry name" value="PA14/GLEYA"/>
</dbReference>
<keyword evidence="2" id="KW-0134">Cell wall</keyword>
<evidence type="ECO:0000259" key="7">
    <source>
        <dbReference type="PROSITE" id="PS51820"/>
    </source>
</evidence>
<reference evidence="8 9" key="1">
    <citation type="submission" date="2024-01" db="EMBL/GenBank/DDBJ databases">
        <authorList>
            <consortium name="Genoscope - CEA"/>
            <person name="William W."/>
        </authorList>
    </citation>
    <scope>NUCLEOTIDE SEQUENCE [LARGE SCALE GENOMIC DNA]</scope>
    <source>
        <strain evidence="8 9">29B2s-10</strain>
    </source>
</reference>
<dbReference type="PROSITE" id="PS51820">
    <property type="entry name" value="PA14"/>
    <property type="match status" value="1"/>
</dbReference>
<dbReference type="EMBL" id="OZ004258">
    <property type="protein sequence ID" value="CAK7913340.1"/>
    <property type="molecule type" value="Genomic_DNA"/>
</dbReference>
<comment type="subcellular location">
    <subcellularLocation>
        <location evidence="1">Secreted</location>
        <location evidence="1">Cell wall</location>
    </subcellularLocation>
</comment>
<feature type="compositionally biased region" description="Low complexity" evidence="5">
    <location>
        <begin position="664"/>
        <end position="678"/>
    </location>
</feature>
<dbReference type="Pfam" id="PF10528">
    <property type="entry name" value="GLEYA"/>
    <property type="match status" value="1"/>
</dbReference>
<dbReference type="Gene3D" id="2.60.120.1560">
    <property type="match status" value="1"/>
</dbReference>
<dbReference type="Pfam" id="PF05792">
    <property type="entry name" value="Candida_ALS"/>
    <property type="match status" value="7"/>
</dbReference>
<evidence type="ECO:0000256" key="6">
    <source>
        <dbReference type="SAM" id="SignalP"/>
    </source>
</evidence>
<feature type="compositionally biased region" description="Polar residues" evidence="5">
    <location>
        <begin position="686"/>
        <end position="709"/>
    </location>
</feature>
<feature type="chain" id="PRO_5046572840" evidence="6">
    <location>
        <begin position="23"/>
        <end position="860"/>
    </location>
</feature>
<dbReference type="InterPro" id="IPR025928">
    <property type="entry name" value="Flocculin_t3_rpt"/>
</dbReference>
<evidence type="ECO:0000256" key="2">
    <source>
        <dbReference type="ARBA" id="ARBA00022512"/>
    </source>
</evidence>
<evidence type="ECO:0000256" key="5">
    <source>
        <dbReference type="SAM" id="MobiDB-lite"/>
    </source>
</evidence>
<dbReference type="InterPro" id="IPR018871">
    <property type="entry name" value="GLEYA_adhesin_domain"/>
</dbReference>
<keyword evidence="3 6" id="KW-0732">Signal</keyword>